<gene>
    <name evidence="3" type="ORF">RHIMIDRAFT_271100</name>
</gene>
<name>A0A2G4SGG6_RHIZD</name>
<dbReference type="Proteomes" id="UP000242254">
    <property type="component" value="Unassembled WGS sequence"/>
</dbReference>
<dbReference type="PANTHER" id="PTHR13489">
    <property type="entry name" value="MINI-CHROMOSOME MAINTENANCE COMPLEX-BINDING PROTEIN"/>
    <property type="match status" value="1"/>
</dbReference>
<evidence type="ECO:0008006" key="5">
    <source>
        <dbReference type="Google" id="ProtNLM"/>
    </source>
</evidence>
<keyword evidence="2" id="KW-0539">Nucleus</keyword>
<dbReference type="GO" id="GO:0003682">
    <property type="term" value="F:chromatin binding"/>
    <property type="evidence" value="ECO:0007669"/>
    <property type="project" value="TreeGrafter"/>
</dbReference>
<proteinExistence type="predicted"/>
<reference evidence="3 4" key="1">
    <citation type="journal article" date="2016" name="Proc. Natl. Acad. Sci. U.S.A.">
        <title>Lipid metabolic changes in an early divergent fungus govern the establishment of a mutualistic symbiosis with endobacteria.</title>
        <authorList>
            <person name="Lastovetsky O.A."/>
            <person name="Gaspar M.L."/>
            <person name="Mondo S.J."/>
            <person name="LaButti K.M."/>
            <person name="Sandor L."/>
            <person name="Grigoriev I.V."/>
            <person name="Henry S.A."/>
            <person name="Pawlowska T.E."/>
        </authorList>
    </citation>
    <scope>NUCLEOTIDE SEQUENCE [LARGE SCALE GENOMIC DNA]</scope>
    <source>
        <strain evidence="3 4">ATCC 52813</strain>
    </source>
</reference>
<dbReference type="AlphaFoldDB" id="A0A2G4SGG6"/>
<dbReference type="GO" id="GO:0005634">
    <property type="term" value="C:nucleus"/>
    <property type="evidence" value="ECO:0007669"/>
    <property type="project" value="UniProtKB-SubCell"/>
</dbReference>
<keyword evidence="4" id="KW-1185">Reference proteome</keyword>
<dbReference type="STRING" id="1340429.A0A2G4SGG6"/>
<evidence type="ECO:0000313" key="3">
    <source>
        <dbReference type="EMBL" id="PHZ07853.1"/>
    </source>
</evidence>
<sequence>MTSQALREPLAYLSQLFEQHLKNDSDATTFDPSASFLDMLNEHKDQIISINDVPVQQVPKNTLVRFRCMIQDTGLGQEMFLSAYEVRNQDGSTRLESSKYNDEPISVDMSEDLLYSQHLSERTLVYCVSPPGETEWSREAHDIYKGSLEDQLSRLGIHENKSSIKDKYPLPGKQHTSAIVKFYNDMSETLRIGQLVEVIGIRGQNIPEIETDESSFGLASVLSGFPNTAVIHAIAYNSLDQATPLHEDLPDGSIETIRAELIDYIASVLGGDKLAAEFVLLQLLSRVTMKNRGLKIGHITININGLPSYRTIHENESPLFGVSNPVTKPLSDLLNSLNMHSVTLPLTIDGLNQSRFSPKSINENLQSGVLQLVDGTVLLVDETVLDEGQLKDTGVRNFQALQNVIQNQLLSYEFPYSQYNFDTDISLLSISTNNSILSNHCSVRIQPLYPLEDSEQSMLKLPKDKLNQFRKFIHSAKYGDYDIPASVSEYIQNAFVEERKKASETGDDMPMQEDLMLHMNLARLVTASFGENELSKERFEYTVQLDKQRKSRMKKQVNKDTMYMNK</sequence>
<dbReference type="GeneID" id="35443218"/>
<dbReference type="Pfam" id="PF09739">
    <property type="entry name" value="MCM_bind"/>
    <property type="match status" value="2"/>
</dbReference>
<dbReference type="PANTHER" id="PTHR13489:SF0">
    <property type="entry name" value="MINI-CHROMOSOME MAINTENANCE COMPLEX-BINDING PROTEIN"/>
    <property type="match status" value="1"/>
</dbReference>
<evidence type="ECO:0000256" key="2">
    <source>
        <dbReference type="ARBA" id="ARBA00023242"/>
    </source>
</evidence>
<protein>
    <recommendedName>
        <fullName evidence="5">Mini-chromosome maintenance complex-binding protein</fullName>
    </recommendedName>
</protein>
<dbReference type="InterPro" id="IPR019140">
    <property type="entry name" value="MCM_complex-bd"/>
</dbReference>
<dbReference type="RefSeq" id="XP_023461561.1">
    <property type="nucleotide sequence ID" value="XM_023612229.1"/>
</dbReference>
<accession>A0A2G4SGG6</accession>
<dbReference type="EMBL" id="KZ303870">
    <property type="protein sequence ID" value="PHZ07853.1"/>
    <property type="molecule type" value="Genomic_DNA"/>
</dbReference>
<evidence type="ECO:0000256" key="1">
    <source>
        <dbReference type="ARBA" id="ARBA00004123"/>
    </source>
</evidence>
<organism evidence="3 4">
    <name type="scientific">Rhizopus microsporus ATCC 52813</name>
    <dbReference type="NCBI Taxonomy" id="1340429"/>
    <lineage>
        <taxon>Eukaryota</taxon>
        <taxon>Fungi</taxon>
        <taxon>Fungi incertae sedis</taxon>
        <taxon>Mucoromycota</taxon>
        <taxon>Mucoromycotina</taxon>
        <taxon>Mucoromycetes</taxon>
        <taxon>Mucorales</taxon>
        <taxon>Mucorineae</taxon>
        <taxon>Rhizopodaceae</taxon>
        <taxon>Rhizopus</taxon>
    </lineage>
</organism>
<comment type="subcellular location">
    <subcellularLocation>
        <location evidence="1">Nucleus</location>
    </subcellularLocation>
</comment>
<dbReference type="GO" id="GO:0006261">
    <property type="term" value="P:DNA-templated DNA replication"/>
    <property type="evidence" value="ECO:0007669"/>
    <property type="project" value="TreeGrafter"/>
</dbReference>
<evidence type="ECO:0000313" key="4">
    <source>
        <dbReference type="Proteomes" id="UP000242254"/>
    </source>
</evidence>